<dbReference type="RefSeq" id="WP_145277205.1">
    <property type="nucleotide sequence ID" value="NZ_CP036272.1"/>
</dbReference>
<feature type="domain" description="Recombinase" evidence="2">
    <location>
        <begin position="171"/>
        <end position="285"/>
    </location>
</feature>
<dbReference type="Gene3D" id="3.40.50.1390">
    <property type="entry name" value="Resolvase, N-terminal catalytic domain"/>
    <property type="match status" value="1"/>
</dbReference>
<dbReference type="Pfam" id="PF07508">
    <property type="entry name" value="Recombinase"/>
    <property type="match status" value="1"/>
</dbReference>
<dbReference type="CDD" id="cd03768">
    <property type="entry name" value="SR_ResInv"/>
    <property type="match status" value="1"/>
</dbReference>
<dbReference type="SUPFAM" id="SSF53041">
    <property type="entry name" value="Resolvase-like"/>
    <property type="match status" value="1"/>
</dbReference>
<dbReference type="InterPro" id="IPR036162">
    <property type="entry name" value="Resolvase-like_N_sf"/>
</dbReference>
<gene>
    <name evidence="3" type="primary">hin_5</name>
    <name evidence="3" type="ORF">SV7mr_49810</name>
</gene>
<evidence type="ECO:0000313" key="4">
    <source>
        <dbReference type="Proteomes" id="UP000315003"/>
    </source>
</evidence>
<dbReference type="PANTHER" id="PTHR30461:SF23">
    <property type="entry name" value="DNA RECOMBINASE-RELATED"/>
    <property type="match status" value="1"/>
</dbReference>
<dbReference type="InterPro" id="IPR038109">
    <property type="entry name" value="DNA_bind_recomb_sf"/>
</dbReference>
<dbReference type="PROSITE" id="PS51736">
    <property type="entry name" value="RECOMBINASES_3"/>
    <property type="match status" value="1"/>
</dbReference>
<dbReference type="GO" id="GO:0003677">
    <property type="term" value="F:DNA binding"/>
    <property type="evidence" value="ECO:0007669"/>
    <property type="project" value="InterPro"/>
</dbReference>
<dbReference type="PROSITE" id="PS51737">
    <property type="entry name" value="RECOMBINASE_DNA_BIND"/>
    <property type="match status" value="1"/>
</dbReference>
<protein>
    <submittedName>
        <fullName evidence="3">DNA-invertase hin</fullName>
    </submittedName>
</protein>
<name>A0A517T233_9BACT</name>
<dbReference type="AlphaFoldDB" id="A0A517T233"/>
<organism evidence="3 4">
    <name type="scientific">Stieleria bergensis</name>
    <dbReference type="NCBI Taxonomy" id="2528025"/>
    <lineage>
        <taxon>Bacteria</taxon>
        <taxon>Pseudomonadati</taxon>
        <taxon>Planctomycetota</taxon>
        <taxon>Planctomycetia</taxon>
        <taxon>Pirellulales</taxon>
        <taxon>Pirellulaceae</taxon>
        <taxon>Stieleria</taxon>
    </lineage>
</organism>
<dbReference type="InterPro" id="IPR011109">
    <property type="entry name" value="DNA_bind_recombinase_dom"/>
</dbReference>
<feature type="domain" description="Resolvase/invertase-type recombinase catalytic" evidence="1">
    <location>
        <begin position="11"/>
        <end position="163"/>
    </location>
</feature>
<dbReference type="GO" id="GO:0000150">
    <property type="term" value="F:DNA strand exchange activity"/>
    <property type="evidence" value="ECO:0007669"/>
    <property type="project" value="InterPro"/>
</dbReference>
<dbReference type="InterPro" id="IPR050639">
    <property type="entry name" value="SSR_resolvase"/>
</dbReference>
<dbReference type="Pfam" id="PF00239">
    <property type="entry name" value="Resolvase"/>
    <property type="match status" value="1"/>
</dbReference>
<evidence type="ECO:0000259" key="1">
    <source>
        <dbReference type="PROSITE" id="PS51736"/>
    </source>
</evidence>
<evidence type="ECO:0000259" key="2">
    <source>
        <dbReference type="PROSITE" id="PS51737"/>
    </source>
</evidence>
<accession>A0A517T233</accession>
<sequence>MSREQVKQPIRCAIYTRKSTEEGLDQEFNSLDAQRDAGEAFITSQRSERWACLEERYDDGGFSGGNLERPAMKRLMADIEAGRIDCVVVYKVDRLSRSLLDFSRVMETFEKHKVAFVSVTQQFNTASSMGRLILNVLLSFAQFEREMISERTRDKIAATRRKGKWCGGVPVFGFTIEETKLVVVPHEAERVRQIFDLYRRTHSLLETAKEANRRGWRTKQWTTKKGSTRGGLPYDKNRIYQMLTNVTYIGKLTYKDEIHEGQHEAIVDPEVFKEVGESLRKNGRSALLKATTSFNGMLRGILRCAKCNRAMRHTTTGRAAKRYRYYVCGKAEKRGYDTCPSPSIPAKQIESFVVEELRVFANDDQLIRDIYERCHEQNREDVDSQTREADSIAKFLKDDHAEMTHLVATAAGPDLIEATQSRIDKSETRLKELREAIDNHRPIRVSHASIRKTLSELDKAWDTIPPRERCRLMELLIERIDYDGVEGTLDITFHPAGLASLGQDGNFARHITETLN</sequence>
<proteinExistence type="predicted"/>
<dbReference type="PANTHER" id="PTHR30461">
    <property type="entry name" value="DNA-INVERTASE FROM LAMBDOID PROPHAGE"/>
    <property type="match status" value="1"/>
</dbReference>
<dbReference type="InterPro" id="IPR006119">
    <property type="entry name" value="Resolv_N"/>
</dbReference>
<dbReference type="Proteomes" id="UP000315003">
    <property type="component" value="Chromosome"/>
</dbReference>
<evidence type="ECO:0000313" key="3">
    <source>
        <dbReference type="EMBL" id="QDT62433.1"/>
    </source>
</evidence>
<keyword evidence="4" id="KW-1185">Reference proteome</keyword>
<dbReference type="Pfam" id="PF13408">
    <property type="entry name" value="Zn_ribbon_recom"/>
    <property type="match status" value="1"/>
</dbReference>
<dbReference type="Gene3D" id="3.90.1750.20">
    <property type="entry name" value="Putative Large Serine Recombinase, Chain B, Domain 2"/>
    <property type="match status" value="1"/>
</dbReference>
<dbReference type="SMART" id="SM00857">
    <property type="entry name" value="Resolvase"/>
    <property type="match status" value="1"/>
</dbReference>
<dbReference type="EMBL" id="CP036272">
    <property type="protein sequence ID" value="QDT62433.1"/>
    <property type="molecule type" value="Genomic_DNA"/>
</dbReference>
<dbReference type="OrthoDB" id="9811097at2"/>
<dbReference type="InterPro" id="IPR025827">
    <property type="entry name" value="Zn_ribbon_recom_dom"/>
</dbReference>
<reference evidence="3 4" key="1">
    <citation type="submission" date="2019-02" db="EMBL/GenBank/DDBJ databases">
        <title>Deep-cultivation of Planctomycetes and their phenomic and genomic characterization uncovers novel biology.</title>
        <authorList>
            <person name="Wiegand S."/>
            <person name="Jogler M."/>
            <person name="Boedeker C."/>
            <person name="Pinto D."/>
            <person name="Vollmers J."/>
            <person name="Rivas-Marin E."/>
            <person name="Kohn T."/>
            <person name="Peeters S.H."/>
            <person name="Heuer A."/>
            <person name="Rast P."/>
            <person name="Oberbeckmann S."/>
            <person name="Bunk B."/>
            <person name="Jeske O."/>
            <person name="Meyerdierks A."/>
            <person name="Storesund J.E."/>
            <person name="Kallscheuer N."/>
            <person name="Luecker S."/>
            <person name="Lage O.M."/>
            <person name="Pohl T."/>
            <person name="Merkel B.J."/>
            <person name="Hornburger P."/>
            <person name="Mueller R.-W."/>
            <person name="Bruemmer F."/>
            <person name="Labrenz M."/>
            <person name="Spormann A.M."/>
            <person name="Op den Camp H."/>
            <person name="Overmann J."/>
            <person name="Amann R."/>
            <person name="Jetten M.S.M."/>
            <person name="Mascher T."/>
            <person name="Medema M.H."/>
            <person name="Devos D.P."/>
            <person name="Kaster A.-K."/>
            <person name="Ovreas L."/>
            <person name="Rohde M."/>
            <person name="Galperin M.Y."/>
            <person name="Jogler C."/>
        </authorList>
    </citation>
    <scope>NUCLEOTIDE SEQUENCE [LARGE SCALE GENOMIC DNA]</scope>
    <source>
        <strain evidence="3 4">SV_7m_r</strain>
    </source>
</reference>